<dbReference type="InterPro" id="IPR050490">
    <property type="entry name" value="Bact_solute-bd_prot1"/>
</dbReference>
<dbReference type="Gene3D" id="3.40.190.10">
    <property type="entry name" value="Periplasmic binding protein-like II"/>
    <property type="match status" value="2"/>
</dbReference>
<gene>
    <name evidence="2" type="ORF">IDH44_08955</name>
</gene>
<accession>A0A927BS65</accession>
<organism evidence="2 3">
    <name type="scientific">Paenibacillus sabuli</name>
    <dbReference type="NCBI Taxonomy" id="2772509"/>
    <lineage>
        <taxon>Bacteria</taxon>
        <taxon>Bacillati</taxon>
        <taxon>Bacillota</taxon>
        <taxon>Bacilli</taxon>
        <taxon>Bacillales</taxon>
        <taxon>Paenibacillaceae</taxon>
        <taxon>Paenibacillus</taxon>
    </lineage>
</organism>
<dbReference type="PANTHER" id="PTHR43649">
    <property type="entry name" value="ARABINOSE-BINDING PROTEIN-RELATED"/>
    <property type="match status" value="1"/>
</dbReference>
<dbReference type="RefSeq" id="WP_190916817.1">
    <property type="nucleotide sequence ID" value="NZ_JACXIZ010000015.1"/>
</dbReference>
<feature type="chain" id="PRO_5039718672" evidence="1">
    <location>
        <begin position="30"/>
        <end position="507"/>
    </location>
</feature>
<comment type="caution">
    <text evidence="2">The sequence shown here is derived from an EMBL/GenBank/DDBJ whole genome shotgun (WGS) entry which is preliminary data.</text>
</comment>
<evidence type="ECO:0000256" key="1">
    <source>
        <dbReference type="SAM" id="SignalP"/>
    </source>
</evidence>
<dbReference type="Proteomes" id="UP000621560">
    <property type="component" value="Unassembled WGS sequence"/>
</dbReference>
<dbReference type="InterPro" id="IPR006059">
    <property type="entry name" value="SBP"/>
</dbReference>
<protein>
    <submittedName>
        <fullName evidence="2">Extracellular solute-binding protein</fullName>
    </submittedName>
</protein>
<name>A0A927BS65_9BACL</name>
<dbReference type="EMBL" id="JACXIZ010000015">
    <property type="protein sequence ID" value="MBD2845317.1"/>
    <property type="molecule type" value="Genomic_DNA"/>
</dbReference>
<dbReference type="SUPFAM" id="SSF53850">
    <property type="entry name" value="Periplasmic binding protein-like II"/>
    <property type="match status" value="1"/>
</dbReference>
<reference evidence="2" key="1">
    <citation type="submission" date="2020-09" db="EMBL/GenBank/DDBJ databases">
        <title>A novel bacterium of genus Paenibacillus, isolated from South China Sea.</title>
        <authorList>
            <person name="Huang H."/>
            <person name="Mo K."/>
            <person name="Hu Y."/>
        </authorList>
    </citation>
    <scope>NUCLEOTIDE SEQUENCE</scope>
    <source>
        <strain evidence="2">IB182496</strain>
    </source>
</reference>
<proteinExistence type="predicted"/>
<dbReference type="PROSITE" id="PS51257">
    <property type="entry name" value="PROKAR_LIPOPROTEIN"/>
    <property type="match status" value="1"/>
</dbReference>
<feature type="signal peptide" evidence="1">
    <location>
        <begin position="1"/>
        <end position="29"/>
    </location>
</feature>
<evidence type="ECO:0000313" key="3">
    <source>
        <dbReference type="Proteomes" id="UP000621560"/>
    </source>
</evidence>
<dbReference type="AlphaFoldDB" id="A0A927BS65"/>
<dbReference type="PANTHER" id="PTHR43649:SF12">
    <property type="entry name" value="DIACETYLCHITOBIOSE BINDING PROTEIN DASA"/>
    <property type="match status" value="1"/>
</dbReference>
<evidence type="ECO:0000313" key="2">
    <source>
        <dbReference type="EMBL" id="MBD2845317.1"/>
    </source>
</evidence>
<dbReference type="Pfam" id="PF01547">
    <property type="entry name" value="SBP_bac_1"/>
    <property type="match status" value="1"/>
</dbReference>
<keyword evidence="1" id="KW-0732">Signal</keyword>
<keyword evidence="3" id="KW-1185">Reference proteome</keyword>
<sequence>MRDMRFRIGSSAMGIAMVLLLAAGCGNNAEPAGNQTGADQQESAGEGMEEAPGKVTMYYSDHLKAVPTQKTMDIPTFKYMGEQTNIDLDFRFLPHDNYAEQIRLKFAANDLPDVFMFYGVSGIVSELLEHDQLADLTALIDEYGPHLKEQIPQEAWDLVTIDGKIMGVPTVKQILVDRILYVRQDLSDELGLKTPTTSDELLDYYRALKAAYPDEYPVSGRQNFSWMDNLFGMWGVPFGTEKIVDGELLPAELQPEMKEALQFMRTLYEEKLIDPDFMTNSGQVWVQKISSGDVFSWVHNATQTAKWQERLDDVIGGESPNVMPIATPRGTGYDGELGGEKNVLSRTFWVPKNSENAASVIRMLDWMLSDEGQLYTELGIEGDTWTRDGDSIVYDAEKDGENGLRQSMVLHAFNEEATRAKMGEAEYEKYILGINLTKSEGVTNLTEAMPATSIVHDLRGMYIEMAAQVVIGGAPLDETFDQFVTAYRANGGDEFIQYMTDWYNSTH</sequence>